<dbReference type="InterPro" id="IPR001309">
    <property type="entry name" value="Pept_C14_p20"/>
</dbReference>
<dbReference type="SUPFAM" id="SSF52129">
    <property type="entry name" value="Caspase-like"/>
    <property type="match status" value="1"/>
</dbReference>
<name>A0A815FL00_9BILA</name>
<dbReference type="InterPro" id="IPR011600">
    <property type="entry name" value="Pept_C14_caspase"/>
</dbReference>
<feature type="domain" description="Caspase family p20" evidence="1">
    <location>
        <begin position="12"/>
        <end position="88"/>
    </location>
</feature>
<dbReference type="GO" id="GO:0006508">
    <property type="term" value="P:proteolysis"/>
    <property type="evidence" value="ECO:0007669"/>
    <property type="project" value="InterPro"/>
</dbReference>
<comment type="caution">
    <text evidence="2">The sequence shown here is derived from an EMBL/GenBank/DDBJ whole genome shotgun (WGS) entry which is preliminary data.</text>
</comment>
<sequence>MATAKVVDSSSCRKLALIISNGNYRKESNKLSQSINNANDLRDSLKKINFDVKTANNLTKKEMTSQIIDFSELIKNGDLVLFYFCGHGCQLNGKNYLIPVDDATIQTDRDVEDFAVNVERTITRLLGRNSSYATIFILDCCVPYTLVNPSRSTPIVEAKSLCEIQSRPGALIQFACASSQASNGVQPTGRNCLFSKHLLRNIIRENTHITTVLQDVADHVYRESNRTNKTLCINGLNLKEQIYLNKLIVPVVEKDTSLHTKDFLSQQPLRSEEKIYYEECKEYYHLTGQPLISIPEEVFDNSTELTTSSMKICIDEDCNQFNLQAFITEFCGKIKLSPKDIQIKQIQVGSSIIEAVIFNKFESSDKKLSIKMMCKLFTDKLREELAKLKVFFMFMGPIKTLFKQQKYRAEIKLNPQYNRIYKPGHCFWQGPINDGIDRGNSPYYCPVGWKRYSFYVTDRFSERFKGWCICYHGTKFTYGLSILLNGLKPADRNEHGAGIYVSPSITYTCHPRYAEVKLLDSSNQSKFFKSGKYVQFVLECRVHPNNIRKKASETLGARNTIIDCNINNEVIEWLINSQNKSVVDFNDPDSSIVCTGLMIRVTNDHPGLLPDSQWWHNSHICNNRRGYAEVKLLDSSSQSKFFKSGKYVQFALECRVHPNNIRKKASETLGARNTTIDCNINNEVIEWLINSQNKSVVDFNDPDCSIVCTGLMIRVTNDHPGLLPDSQWWHNSHICNNKDCCLLGIDLDTLQRRLYNGYKCEIIDD</sequence>
<dbReference type="Proteomes" id="UP000663855">
    <property type="component" value="Unassembled WGS sequence"/>
</dbReference>
<organism evidence="2 3">
    <name type="scientific">Rotaria magnacalcarata</name>
    <dbReference type="NCBI Taxonomy" id="392030"/>
    <lineage>
        <taxon>Eukaryota</taxon>
        <taxon>Metazoa</taxon>
        <taxon>Spiralia</taxon>
        <taxon>Gnathifera</taxon>
        <taxon>Rotifera</taxon>
        <taxon>Eurotatoria</taxon>
        <taxon>Bdelloidea</taxon>
        <taxon>Philodinida</taxon>
        <taxon>Philodinidae</taxon>
        <taxon>Rotaria</taxon>
    </lineage>
</organism>
<dbReference type="InterPro" id="IPR029030">
    <property type="entry name" value="Caspase-like_dom_sf"/>
</dbReference>
<reference evidence="2" key="1">
    <citation type="submission" date="2021-02" db="EMBL/GenBank/DDBJ databases">
        <authorList>
            <person name="Nowell W R."/>
        </authorList>
    </citation>
    <scope>NUCLEOTIDE SEQUENCE</scope>
</reference>
<dbReference type="PANTHER" id="PTHR22576:SF37">
    <property type="entry name" value="MUCOSA-ASSOCIATED LYMPHOID TISSUE LYMPHOMA TRANSLOCATION PROTEIN 1"/>
    <property type="match status" value="1"/>
</dbReference>
<evidence type="ECO:0000313" key="2">
    <source>
        <dbReference type="EMBL" id="CAF1320319.1"/>
    </source>
</evidence>
<protein>
    <recommendedName>
        <fullName evidence="1">Caspase family p20 domain-containing protein</fullName>
    </recommendedName>
</protein>
<dbReference type="GO" id="GO:0004197">
    <property type="term" value="F:cysteine-type endopeptidase activity"/>
    <property type="evidence" value="ECO:0007669"/>
    <property type="project" value="InterPro"/>
</dbReference>
<proteinExistence type="predicted"/>
<dbReference type="PANTHER" id="PTHR22576">
    <property type="entry name" value="MUCOSA ASSOCIATED LYMPHOID TISSUE LYMPHOMA TRANSLOCATION PROTEIN 1/PARACASPASE"/>
    <property type="match status" value="1"/>
</dbReference>
<accession>A0A815FL00</accession>
<evidence type="ECO:0000313" key="3">
    <source>
        <dbReference type="Proteomes" id="UP000663855"/>
    </source>
</evidence>
<dbReference type="EMBL" id="CAJNOV010008348">
    <property type="protein sequence ID" value="CAF1320319.1"/>
    <property type="molecule type" value="Genomic_DNA"/>
</dbReference>
<dbReference type="AlphaFoldDB" id="A0A815FL00"/>
<evidence type="ECO:0000259" key="1">
    <source>
        <dbReference type="PROSITE" id="PS50208"/>
    </source>
</evidence>
<gene>
    <name evidence="2" type="ORF">CJN711_LOCUS17899</name>
</gene>
<dbReference type="SUPFAM" id="SSF56399">
    <property type="entry name" value="ADP-ribosylation"/>
    <property type="match status" value="1"/>
</dbReference>
<dbReference type="Pfam" id="PF00656">
    <property type="entry name" value="Peptidase_C14"/>
    <property type="match status" value="1"/>
</dbReference>
<dbReference type="InterPro" id="IPR052039">
    <property type="entry name" value="Caspase-related_regulators"/>
</dbReference>
<dbReference type="Gene3D" id="3.40.50.1460">
    <property type="match status" value="1"/>
</dbReference>
<dbReference type="PROSITE" id="PS50208">
    <property type="entry name" value="CASPASE_P20"/>
    <property type="match status" value="1"/>
</dbReference>